<keyword evidence="4" id="KW-1185">Reference proteome</keyword>
<sequence>MSLDNLRQNHGQITQASDQLNIGLSNVMKAQGPQPILRCPSNSHAPSNPIPRSGPIPQPSTSVAIPQQHSSPPQQATSTPTLVPPIQRRPPTLQPPPQSRKKPPPPPTSSQVGPSPTVPPAPTRYPIFDGRLENPVEDESLPPYIEEPPAYSSTGLVEPMSFAKYLFQFGFLFPPFWILGGLILFSTLRVPDNQASESDIESSFPAWLPEKSEDERDGVLEKMRLTEVKWAKRCLMALAILFVVGGSIGFLAWDS</sequence>
<name>A0A4S8MBT5_DENBC</name>
<reference evidence="3 4" key="1">
    <citation type="journal article" date="2019" name="Nat. Ecol. Evol.">
        <title>Megaphylogeny resolves global patterns of mushroom evolution.</title>
        <authorList>
            <person name="Varga T."/>
            <person name="Krizsan K."/>
            <person name="Foldi C."/>
            <person name="Dima B."/>
            <person name="Sanchez-Garcia M."/>
            <person name="Sanchez-Ramirez S."/>
            <person name="Szollosi G.J."/>
            <person name="Szarkandi J.G."/>
            <person name="Papp V."/>
            <person name="Albert L."/>
            <person name="Andreopoulos W."/>
            <person name="Angelini C."/>
            <person name="Antonin V."/>
            <person name="Barry K.W."/>
            <person name="Bougher N.L."/>
            <person name="Buchanan P."/>
            <person name="Buyck B."/>
            <person name="Bense V."/>
            <person name="Catcheside P."/>
            <person name="Chovatia M."/>
            <person name="Cooper J."/>
            <person name="Damon W."/>
            <person name="Desjardin D."/>
            <person name="Finy P."/>
            <person name="Geml J."/>
            <person name="Haridas S."/>
            <person name="Hughes K."/>
            <person name="Justo A."/>
            <person name="Karasinski D."/>
            <person name="Kautmanova I."/>
            <person name="Kiss B."/>
            <person name="Kocsube S."/>
            <person name="Kotiranta H."/>
            <person name="LaButti K.M."/>
            <person name="Lechner B.E."/>
            <person name="Liimatainen K."/>
            <person name="Lipzen A."/>
            <person name="Lukacs Z."/>
            <person name="Mihaltcheva S."/>
            <person name="Morgado L.N."/>
            <person name="Niskanen T."/>
            <person name="Noordeloos M.E."/>
            <person name="Ohm R.A."/>
            <person name="Ortiz-Santana B."/>
            <person name="Ovrebo C."/>
            <person name="Racz N."/>
            <person name="Riley R."/>
            <person name="Savchenko A."/>
            <person name="Shiryaev A."/>
            <person name="Soop K."/>
            <person name="Spirin V."/>
            <person name="Szebenyi C."/>
            <person name="Tomsovsky M."/>
            <person name="Tulloss R.E."/>
            <person name="Uehling J."/>
            <person name="Grigoriev I.V."/>
            <person name="Vagvolgyi C."/>
            <person name="Papp T."/>
            <person name="Martin F.M."/>
            <person name="Miettinen O."/>
            <person name="Hibbett D.S."/>
            <person name="Nagy L.G."/>
        </authorList>
    </citation>
    <scope>NUCLEOTIDE SEQUENCE [LARGE SCALE GENOMIC DNA]</scope>
    <source>
        <strain evidence="3 4">CBS 962.96</strain>
    </source>
</reference>
<evidence type="ECO:0008006" key="5">
    <source>
        <dbReference type="Google" id="ProtNLM"/>
    </source>
</evidence>
<keyword evidence="2" id="KW-1133">Transmembrane helix</keyword>
<keyword evidence="2" id="KW-0812">Transmembrane</keyword>
<evidence type="ECO:0000256" key="2">
    <source>
        <dbReference type="SAM" id="Phobius"/>
    </source>
</evidence>
<dbReference type="OrthoDB" id="3358294at2759"/>
<evidence type="ECO:0000256" key="1">
    <source>
        <dbReference type="SAM" id="MobiDB-lite"/>
    </source>
</evidence>
<accession>A0A4S8MBT5</accession>
<protein>
    <recommendedName>
        <fullName evidence="5">Transmembrane protein</fullName>
    </recommendedName>
</protein>
<keyword evidence="2" id="KW-0472">Membrane</keyword>
<evidence type="ECO:0000313" key="3">
    <source>
        <dbReference type="EMBL" id="THU99967.1"/>
    </source>
</evidence>
<dbReference type="AlphaFoldDB" id="A0A4S8MBT5"/>
<feature type="region of interest" description="Disordered" evidence="1">
    <location>
        <begin position="24"/>
        <end position="130"/>
    </location>
</feature>
<feature type="compositionally biased region" description="Pro residues" evidence="1">
    <location>
        <begin position="92"/>
        <end position="108"/>
    </location>
</feature>
<feature type="transmembrane region" description="Helical" evidence="2">
    <location>
        <begin position="234"/>
        <end position="253"/>
    </location>
</feature>
<feature type="transmembrane region" description="Helical" evidence="2">
    <location>
        <begin position="165"/>
        <end position="185"/>
    </location>
</feature>
<dbReference type="Proteomes" id="UP000297245">
    <property type="component" value="Unassembled WGS sequence"/>
</dbReference>
<evidence type="ECO:0000313" key="4">
    <source>
        <dbReference type="Proteomes" id="UP000297245"/>
    </source>
</evidence>
<organism evidence="3 4">
    <name type="scientific">Dendrothele bispora (strain CBS 962.96)</name>
    <dbReference type="NCBI Taxonomy" id="1314807"/>
    <lineage>
        <taxon>Eukaryota</taxon>
        <taxon>Fungi</taxon>
        <taxon>Dikarya</taxon>
        <taxon>Basidiomycota</taxon>
        <taxon>Agaricomycotina</taxon>
        <taxon>Agaricomycetes</taxon>
        <taxon>Agaricomycetidae</taxon>
        <taxon>Agaricales</taxon>
        <taxon>Agaricales incertae sedis</taxon>
        <taxon>Dendrothele</taxon>
    </lineage>
</organism>
<proteinExistence type="predicted"/>
<gene>
    <name evidence="3" type="ORF">K435DRAFT_776818</name>
</gene>
<feature type="compositionally biased region" description="Polar residues" evidence="1">
    <location>
        <begin position="59"/>
        <end position="81"/>
    </location>
</feature>
<dbReference type="EMBL" id="ML179111">
    <property type="protein sequence ID" value="THU99967.1"/>
    <property type="molecule type" value="Genomic_DNA"/>
</dbReference>
<feature type="compositionally biased region" description="Pro residues" evidence="1">
    <location>
        <begin position="48"/>
        <end position="58"/>
    </location>
</feature>